<evidence type="ECO:0000256" key="6">
    <source>
        <dbReference type="ARBA" id="ARBA00023229"/>
    </source>
</evidence>
<keyword evidence="4" id="KW-0479">Metal-binding</keyword>
<keyword evidence="6" id="KW-0414">Isoprene biosynthesis</keyword>
<dbReference type="PROSITE" id="PS00723">
    <property type="entry name" value="POLYPRENYL_SYNTHASE_1"/>
    <property type="match status" value="1"/>
</dbReference>
<dbReference type="InterPro" id="IPR033749">
    <property type="entry name" value="Polyprenyl_synt_CS"/>
</dbReference>
<evidence type="ECO:0000313" key="8">
    <source>
        <dbReference type="EMBL" id="GAW65541.1"/>
    </source>
</evidence>
<gene>
    <name evidence="8" type="ORF">GPEL0_01f0482</name>
</gene>
<dbReference type="InterPro" id="IPR008949">
    <property type="entry name" value="Isoprenoid_synthase_dom_sf"/>
</dbReference>
<dbReference type="SUPFAM" id="SSF48576">
    <property type="entry name" value="Terpenoid synthases"/>
    <property type="match status" value="1"/>
</dbReference>
<evidence type="ECO:0000256" key="5">
    <source>
        <dbReference type="ARBA" id="ARBA00022842"/>
    </source>
</evidence>
<dbReference type="Pfam" id="PF00348">
    <property type="entry name" value="polyprenyl_synt"/>
    <property type="match status" value="1"/>
</dbReference>
<sequence length="305" mass="32841">MSLIEKRDHDMDLKQYLKQKCELVDQALERFLPNGKELPASLHGSMRYSVFAGGKRVRPVLMLAACEAVGGELKPALPAACAMEMIHTYSLIHDDLPAMDNDDFRRGNPTNHKVYGEATAILAGDALLTEAFILLSCNGEGVDPAARLRVIHEIAHASGSRGMVGGQMVDMESEGKHDIDMATLSYIHTHKTGALIRASVRAGAILGGASEEAFDALTRYADAIGLAFQIADDVLDVEGTTEELGKDAGSDQARGKATYPALVGLEASKLRAEELVQIALAALEPFDERAEPLRAIASYIVKRKS</sequence>
<proteinExistence type="inferred from homology"/>
<evidence type="ECO:0000256" key="3">
    <source>
        <dbReference type="ARBA" id="ARBA00022679"/>
    </source>
</evidence>
<protein>
    <submittedName>
        <fullName evidence="8">Farnesyl-diphosphate synthase</fullName>
    </submittedName>
</protein>
<dbReference type="PROSITE" id="PS00444">
    <property type="entry name" value="POLYPRENYL_SYNTHASE_2"/>
    <property type="match status" value="1"/>
</dbReference>
<comment type="cofactor">
    <cofactor evidence="1">
        <name>Mg(2+)</name>
        <dbReference type="ChEBI" id="CHEBI:18420"/>
    </cofactor>
</comment>
<reference evidence="8 9" key="1">
    <citation type="submission" date="2017-04" db="EMBL/GenBank/DDBJ databases">
        <authorList>
            <consortium name="Geobacter pelophilus Genome Sequencing"/>
            <person name="Aoyagi T."/>
            <person name="Koike H."/>
            <person name="Hori T."/>
        </authorList>
    </citation>
    <scope>NUCLEOTIDE SEQUENCE [LARGE SCALE GENOMIC DNA]</scope>
    <source>
        <strain evidence="8 9">Drf2</strain>
    </source>
</reference>
<dbReference type="SFLD" id="SFLDG01017">
    <property type="entry name" value="Polyprenyl_Transferase_Like"/>
    <property type="match status" value="1"/>
</dbReference>
<dbReference type="Proteomes" id="UP000194153">
    <property type="component" value="Unassembled WGS sequence"/>
</dbReference>
<keyword evidence="3 7" id="KW-0808">Transferase</keyword>
<dbReference type="InterPro" id="IPR053378">
    <property type="entry name" value="Prenyl_diphosphate_synthase"/>
</dbReference>
<accession>A0ABQ0MEL4</accession>
<comment type="caution">
    <text evidence="8">The sequence shown here is derived from an EMBL/GenBank/DDBJ whole genome shotgun (WGS) entry which is preliminary data.</text>
</comment>
<dbReference type="SFLD" id="SFLDS00005">
    <property type="entry name" value="Isoprenoid_Synthase_Type_I"/>
    <property type="match status" value="1"/>
</dbReference>
<dbReference type="InterPro" id="IPR000092">
    <property type="entry name" value="Polyprenyl_synt"/>
</dbReference>
<comment type="similarity">
    <text evidence="2 7">Belongs to the FPP/GGPP synthase family.</text>
</comment>
<evidence type="ECO:0000256" key="1">
    <source>
        <dbReference type="ARBA" id="ARBA00001946"/>
    </source>
</evidence>
<dbReference type="EMBL" id="BDQG01000001">
    <property type="protein sequence ID" value="GAW65541.1"/>
    <property type="molecule type" value="Genomic_DNA"/>
</dbReference>
<dbReference type="PANTHER" id="PTHR43281:SF1">
    <property type="entry name" value="FARNESYL DIPHOSPHATE SYNTHASE"/>
    <property type="match status" value="1"/>
</dbReference>
<evidence type="ECO:0000256" key="7">
    <source>
        <dbReference type="RuleBase" id="RU004466"/>
    </source>
</evidence>
<evidence type="ECO:0000256" key="2">
    <source>
        <dbReference type="ARBA" id="ARBA00006706"/>
    </source>
</evidence>
<reference evidence="9" key="2">
    <citation type="submission" date="2017-05" db="EMBL/GenBank/DDBJ databases">
        <title>Draft genome sequence of Geobacter pelophilus, a iron(III)-reducing bacteria.</title>
        <authorList>
            <person name="Aoyagi T."/>
            <person name="Koike H."/>
            <person name="Morita T."/>
            <person name="Sato Y."/>
            <person name="Habe H."/>
            <person name="Hori T."/>
        </authorList>
    </citation>
    <scope>NUCLEOTIDE SEQUENCE [LARGE SCALE GENOMIC DNA]</scope>
    <source>
        <strain evidence="9">Drf2</strain>
    </source>
</reference>
<dbReference type="PANTHER" id="PTHR43281">
    <property type="entry name" value="FARNESYL DIPHOSPHATE SYNTHASE"/>
    <property type="match status" value="1"/>
</dbReference>
<dbReference type="NCBIfam" id="NF045485">
    <property type="entry name" value="FPPsyn"/>
    <property type="match status" value="1"/>
</dbReference>
<evidence type="ECO:0000256" key="4">
    <source>
        <dbReference type="ARBA" id="ARBA00022723"/>
    </source>
</evidence>
<organism evidence="8 9">
    <name type="scientific">Geoanaerobacter pelophilus</name>
    <dbReference type="NCBI Taxonomy" id="60036"/>
    <lineage>
        <taxon>Bacteria</taxon>
        <taxon>Pseudomonadati</taxon>
        <taxon>Thermodesulfobacteriota</taxon>
        <taxon>Desulfuromonadia</taxon>
        <taxon>Geobacterales</taxon>
        <taxon>Geobacteraceae</taxon>
        <taxon>Geoanaerobacter</taxon>
    </lineage>
</organism>
<name>A0ABQ0MEL4_9BACT</name>
<dbReference type="Gene3D" id="1.10.600.10">
    <property type="entry name" value="Farnesyl Diphosphate Synthase"/>
    <property type="match status" value="1"/>
</dbReference>
<dbReference type="CDD" id="cd00685">
    <property type="entry name" value="Trans_IPPS_HT"/>
    <property type="match status" value="1"/>
</dbReference>
<keyword evidence="5" id="KW-0460">Magnesium</keyword>
<evidence type="ECO:0000313" key="9">
    <source>
        <dbReference type="Proteomes" id="UP000194153"/>
    </source>
</evidence>
<keyword evidence="9" id="KW-1185">Reference proteome</keyword>